<gene>
    <name evidence="13" type="ORF">D7193_30405</name>
</gene>
<evidence type="ECO:0000256" key="2">
    <source>
        <dbReference type="ARBA" id="ARBA00012438"/>
    </source>
</evidence>
<evidence type="ECO:0000256" key="5">
    <source>
        <dbReference type="ARBA" id="ARBA00022741"/>
    </source>
</evidence>
<dbReference type="EC" id="2.7.13.3" evidence="2"/>
<evidence type="ECO:0000313" key="13">
    <source>
        <dbReference type="EMBL" id="RKN50167.1"/>
    </source>
</evidence>
<evidence type="ECO:0000256" key="4">
    <source>
        <dbReference type="ARBA" id="ARBA00022679"/>
    </source>
</evidence>
<evidence type="ECO:0000256" key="1">
    <source>
        <dbReference type="ARBA" id="ARBA00000085"/>
    </source>
</evidence>
<keyword evidence="10" id="KW-0472">Membrane</keyword>
<evidence type="ECO:0000256" key="9">
    <source>
        <dbReference type="SAM" id="MobiDB-lite"/>
    </source>
</evidence>
<dbReference type="Pfam" id="PF07730">
    <property type="entry name" value="HisKA_3"/>
    <property type="match status" value="1"/>
</dbReference>
<accession>A0A3A9ZRU2</accession>
<dbReference type="Pfam" id="PF02518">
    <property type="entry name" value="HATPase_c"/>
    <property type="match status" value="1"/>
</dbReference>
<evidence type="ECO:0000256" key="6">
    <source>
        <dbReference type="ARBA" id="ARBA00022777"/>
    </source>
</evidence>
<sequence>MVVTRSVSRLFDDRYAWLRLTLLCLSGVGYLLLRPHPTDPYTPADWLFAAAALTLGPFGVRWPLVTALASALVFGLAGWFGQAEPVVPQVGATWAVVELTLRVPTRQVAVGAAALLAAYLADSHEALPAGLPTWLYGIAVTVGVPLLLGLNIRASRQLAGQAEQRVAVEARAARTSERAAIARELHDLVAHHVASMVLRVGVARHVLSDTDPRVREVFDDLHTSGSAALADLRRLVTVLRNPALVGDGSGYVPIEPGALPEALAEAVDRAVKTGLTVDATIDPEVATLDTVRGLAVLRLTQEGLANVARHAGPAARARVCVRMRDGAVHWEVSDDGGGGTVTDAAPGRGSDGGASRRISRRAETGSGHGLTGMRERVELLGGTLVAGPDGPGWRLRTVLPAGADR</sequence>
<evidence type="ECO:0000256" key="7">
    <source>
        <dbReference type="ARBA" id="ARBA00022840"/>
    </source>
</evidence>
<dbReference type="PANTHER" id="PTHR24421">
    <property type="entry name" value="NITRATE/NITRITE SENSOR PROTEIN NARX-RELATED"/>
    <property type="match status" value="1"/>
</dbReference>
<comment type="catalytic activity">
    <reaction evidence="1">
        <text>ATP + protein L-histidine = ADP + protein N-phospho-L-histidine.</text>
        <dbReference type="EC" id="2.7.13.3"/>
    </reaction>
</comment>
<keyword evidence="10" id="KW-1133">Transmembrane helix</keyword>
<dbReference type="GO" id="GO:0005524">
    <property type="term" value="F:ATP binding"/>
    <property type="evidence" value="ECO:0007669"/>
    <property type="project" value="UniProtKB-KW"/>
</dbReference>
<evidence type="ECO:0000256" key="8">
    <source>
        <dbReference type="ARBA" id="ARBA00023012"/>
    </source>
</evidence>
<evidence type="ECO:0000313" key="14">
    <source>
        <dbReference type="Proteomes" id="UP000279968"/>
    </source>
</evidence>
<proteinExistence type="predicted"/>
<keyword evidence="4" id="KW-0808">Transferase</keyword>
<dbReference type="AlphaFoldDB" id="A0A3A9ZRU2"/>
<keyword evidence="7" id="KW-0067">ATP-binding</keyword>
<evidence type="ECO:0000259" key="12">
    <source>
        <dbReference type="Pfam" id="PF07730"/>
    </source>
</evidence>
<keyword evidence="10" id="KW-0812">Transmembrane</keyword>
<dbReference type="PANTHER" id="PTHR24421:SF10">
    <property type="entry name" value="NITRATE_NITRITE SENSOR PROTEIN NARQ"/>
    <property type="match status" value="1"/>
</dbReference>
<feature type="domain" description="Histidine kinase/HSP90-like ATPase" evidence="11">
    <location>
        <begin position="296"/>
        <end position="398"/>
    </location>
</feature>
<feature type="transmembrane region" description="Helical" evidence="10">
    <location>
        <begin position="133"/>
        <end position="152"/>
    </location>
</feature>
<keyword evidence="14" id="KW-1185">Reference proteome</keyword>
<feature type="domain" description="Signal transduction histidine kinase subgroup 3 dimerisation and phosphoacceptor" evidence="12">
    <location>
        <begin position="177"/>
        <end position="243"/>
    </location>
</feature>
<dbReference type="OrthoDB" id="227596at2"/>
<protein>
    <recommendedName>
        <fullName evidence="2">histidine kinase</fullName>
        <ecNumber evidence="2">2.7.13.3</ecNumber>
    </recommendedName>
</protein>
<dbReference type="InterPro" id="IPR036890">
    <property type="entry name" value="HATPase_C_sf"/>
</dbReference>
<dbReference type="InterPro" id="IPR003594">
    <property type="entry name" value="HATPase_dom"/>
</dbReference>
<dbReference type="InterPro" id="IPR050482">
    <property type="entry name" value="Sensor_HK_TwoCompSys"/>
</dbReference>
<dbReference type="GO" id="GO:0016020">
    <property type="term" value="C:membrane"/>
    <property type="evidence" value="ECO:0007669"/>
    <property type="project" value="InterPro"/>
</dbReference>
<evidence type="ECO:0000256" key="3">
    <source>
        <dbReference type="ARBA" id="ARBA00022553"/>
    </source>
</evidence>
<name>A0A3A9ZRU2_9ACTN</name>
<keyword evidence="8" id="KW-0902">Two-component regulatory system</keyword>
<organism evidence="13 14">
    <name type="scientific">Micromonospora costi</name>
    <dbReference type="NCBI Taxonomy" id="1530042"/>
    <lineage>
        <taxon>Bacteria</taxon>
        <taxon>Bacillati</taxon>
        <taxon>Actinomycetota</taxon>
        <taxon>Actinomycetes</taxon>
        <taxon>Micromonosporales</taxon>
        <taxon>Micromonosporaceae</taxon>
        <taxon>Micromonospora</taxon>
    </lineage>
</organism>
<feature type="transmembrane region" description="Helical" evidence="10">
    <location>
        <begin position="15"/>
        <end position="33"/>
    </location>
</feature>
<evidence type="ECO:0000256" key="10">
    <source>
        <dbReference type="SAM" id="Phobius"/>
    </source>
</evidence>
<dbReference type="Proteomes" id="UP000279968">
    <property type="component" value="Unassembled WGS sequence"/>
</dbReference>
<comment type="caution">
    <text evidence="13">The sequence shown here is derived from an EMBL/GenBank/DDBJ whole genome shotgun (WGS) entry which is preliminary data.</text>
</comment>
<dbReference type="CDD" id="cd16917">
    <property type="entry name" value="HATPase_UhpB-NarQ-NarX-like"/>
    <property type="match status" value="1"/>
</dbReference>
<dbReference type="InterPro" id="IPR011712">
    <property type="entry name" value="Sig_transdc_His_kin_sub3_dim/P"/>
</dbReference>
<dbReference type="Gene3D" id="1.20.5.1930">
    <property type="match status" value="1"/>
</dbReference>
<reference evidence="13 14" key="1">
    <citation type="journal article" date="2015" name="Int. J. Syst. Evol. Microbiol.">
        <title>Micromonospora costi sp. nov., isolated from a leaf of Costus speciosus.</title>
        <authorList>
            <person name="Thawai C."/>
        </authorList>
    </citation>
    <scope>NUCLEOTIDE SEQUENCE [LARGE SCALE GENOMIC DNA]</scope>
    <source>
        <strain evidence="13 14">CS1-12</strain>
    </source>
</reference>
<dbReference type="EMBL" id="RBAN01000008">
    <property type="protein sequence ID" value="RKN50167.1"/>
    <property type="molecule type" value="Genomic_DNA"/>
</dbReference>
<dbReference type="GO" id="GO:0000155">
    <property type="term" value="F:phosphorelay sensor kinase activity"/>
    <property type="evidence" value="ECO:0007669"/>
    <property type="project" value="InterPro"/>
</dbReference>
<keyword evidence="3" id="KW-0597">Phosphoprotein</keyword>
<dbReference type="Gene3D" id="3.30.565.10">
    <property type="entry name" value="Histidine kinase-like ATPase, C-terminal domain"/>
    <property type="match status" value="1"/>
</dbReference>
<dbReference type="SUPFAM" id="SSF55874">
    <property type="entry name" value="ATPase domain of HSP90 chaperone/DNA topoisomerase II/histidine kinase"/>
    <property type="match status" value="1"/>
</dbReference>
<dbReference type="GO" id="GO:0046983">
    <property type="term" value="F:protein dimerization activity"/>
    <property type="evidence" value="ECO:0007669"/>
    <property type="project" value="InterPro"/>
</dbReference>
<feature type="region of interest" description="Disordered" evidence="9">
    <location>
        <begin position="333"/>
        <end position="373"/>
    </location>
</feature>
<dbReference type="RefSeq" id="WP_120783104.1">
    <property type="nucleotide sequence ID" value="NZ_JBHLUP010000005.1"/>
</dbReference>
<keyword evidence="6 13" id="KW-0418">Kinase</keyword>
<keyword evidence="5" id="KW-0547">Nucleotide-binding</keyword>
<evidence type="ECO:0000259" key="11">
    <source>
        <dbReference type="Pfam" id="PF02518"/>
    </source>
</evidence>